<evidence type="ECO:0000313" key="7">
    <source>
        <dbReference type="Proteomes" id="UP000035514"/>
    </source>
</evidence>
<protein>
    <submittedName>
        <fullName evidence="6">Rad52/22 family double-strand break repair protein</fullName>
    </submittedName>
</protein>
<dbReference type="EMBL" id="JAIQ01000134">
    <property type="protein sequence ID" value="KLD98047.1"/>
    <property type="molecule type" value="Genomic_DNA"/>
</dbReference>
<evidence type="ECO:0000256" key="5">
    <source>
        <dbReference type="SAM" id="MobiDB-lite"/>
    </source>
</evidence>
<keyword evidence="4" id="KW-0234">DNA repair</keyword>
<dbReference type="AlphaFoldDB" id="A0A0G9K1E6"/>
<dbReference type="InterPro" id="IPR007232">
    <property type="entry name" value="Rad52_Rad59_Rad22"/>
</dbReference>
<feature type="region of interest" description="Disordered" evidence="5">
    <location>
        <begin position="141"/>
        <end position="169"/>
    </location>
</feature>
<name>A0A0G9K1E6_9BACT</name>
<evidence type="ECO:0000313" key="6">
    <source>
        <dbReference type="EMBL" id="KLD98047.1"/>
    </source>
</evidence>
<dbReference type="InterPro" id="IPR041247">
    <property type="entry name" value="Rad52_fam"/>
</dbReference>
<dbReference type="InterPro" id="IPR042525">
    <property type="entry name" value="Rad52_Rad59_Rad22_sf"/>
</dbReference>
<dbReference type="RefSeq" id="WP_046997134.1">
    <property type="nucleotide sequence ID" value="NZ_JAIQ01000134.1"/>
</dbReference>
<dbReference type="PATRIC" id="fig|1447256.3.peg.1941"/>
<comment type="caution">
    <text evidence="6">The sequence shown here is derived from an EMBL/GenBank/DDBJ whole genome shotgun (WGS) entry which is preliminary data.</text>
</comment>
<organism evidence="6 7">
    <name type="scientific">Aliarcobacter butzleri L348</name>
    <dbReference type="NCBI Taxonomy" id="1447256"/>
    <lineage>
        <taxon>Bacteria</taxon>
        <taxon>Pseudomonadati</taxon>
        <taxon>Campylobacterota</taxon>
        <taxon>Epsilonproteobacteria</taxon>
        <taxon>Campylobacterales</taxon>
        <taxon>Arcobacteraceae</taxon>
        <taxon>Aliarcobacter</taxon>
    </lineage>
</organism>
<reference evidence="6 7" key="1">
    <citation type="submission" date="2014-01" db="EMBL/GenBank/DDBJ databases">
        <title>Development of a Comparative Genomic Fingerprinting Assay for High Resolution Genotyping of Arcobacter butzleri.</title>
        <authorList>
            <person name="Webb A.L."/>
            <person name="Inglis G.D."/>
            <person name="Kruczkiewicz P."/>
            <person name="Selinger L.B."/>
            <person name="Taboada E.N."/>
        </authorList>
    </citation>
    <scope>NUCLEOTIDE SEQUENCE [LARGE SCALE GENOMIC DNA]</scope>
    <source>
        <strain evidence="6 7">L348</strain>
    </source>
</reference>
<evidence type="ECO:0000256" key="4">
    <source>
        <dbReference type="ARBA" id="ARBA00023204"/>
    </source>
</evidence>
<dbReference type="Pfam" id="PF04098">
    <property type="entry name" value="Rad52_Rad22"/>
    <property type="match status" value="1"/>
</dbReference>
<keyword evidence="2" id="KW-0227">DNA damage</keyword>
<dbReference type="GO" id="GO:0006312">
    <property type="term" value="P:mitotic recombination"/>
    <property type="evidence" value="ECO:0007669"/>
    <property type="project" value="TreeGrafter"/>
</dbReference>
<gene>
    <name evidence="6" type="ORF">AA20_09930</name>
</gene>
<dbReference type="PANTHER" id="PTHR12132:SF1">
    <property type="entry name" value="DNA REPAIR PROTEIN RAD52 HOMOLOG"/>
    <property type="match status" value="1"/>
</dbReference>
<feature type="compositionally biased region" description="Polar residues" evidence="5">
    <location>
        <begin position="144"/>
        <end position="162"/>
    </location>
</feature>
<comment type="similarity">
    <text evidence="1">Belongs to the RAD52 family.</text>
</comment>
<dbReference type="Proteomes" id="UP000035514">
    <property type="component" value="Unassembled WGS sequence"/>
</dbReference>
<dbReference type="GO" id="GO:0045002">
    <property type="term" value="P:double-strand break repair via single-strand annealing"/>
    <property type="evidence" value="ECO:0007669"/>
    <property type="project" value="TreeGrafter"/>
</dbReference>
<keyword evidence="3" id="KW-0233">DNA recombination</keyword>
<dbReference type="GO" id="GO:0000724">
    <property type="term" value="P:double-strand break repair via homologous recombination"/>
    <property type="evidence" value="ECO:0007669"/>
    <property type="project" value="TreeGrafter"/>
</dbReference>
<dbReference type="Gene3D" id="3.30.390.80">
    <property type="entry name" value="DNA repair protein Rad52/59/22"/>
    <property type="match status" value="1"/>
</dbReference>
<dbReference type="PANTHER" id="PTHR12132">
    <property type="entry name" value="DNA REPAIR AND RECOMBINATION PROTEIN RAD52, RAD59"/>
    <property type="match status" value="1"/>
</dbReference>
<accession>A0A0G9K1E6</accession>
<evidence type="ECO:0000256" key="2">
    <source>
        <dbReference type="ARBA" id="ARBA00022763"/>
    </source>
</evidence>
<sequence>MFTKEQLETLNSELDSNRVRNRSKGNVTLSYLEGFDILDTANSIFGFGNWSYKITTLEQVSQEYNQNENVVLCYKAIVEVKVFNSTHDKFIQREDVGFGTGIAKTQADANENASKEAVTDAIKRAFRSFGNQFGNSLYDKTKNHQANNESTPSSKPQQTNYRQSSPTQTVTTVTANHTRNIKQNFDPYEYESLFRIGLDVVEQNGFLIVAGEDIFAKKDSIKACGFRWDGKTKSWYKQIEKGAA</sequence>
<evidence type="ECO:0000256" key="1">
    <source>
        <dbReference type="ARBA" id="ARBA00006638"/>
    </source>
</evidence>
<dbReference type="SUPFAM" id="SSF54768">
    <property type="entry name" value="dsRNA-binding domain-like"/>
    <property type="match status" value="1"/>
</dbReference>
<proteinExistence type="inferred from homology"/>
<evidence type="ECO:0000256" key="3">
    <source>
        <dbReference type="ARBA" id="ARBA00023172"/>
    </source>
</evidence>